<evidence type="ECO:0000256" key="1">
    <source>
        <dbReference type="SAM" id="Coils"/>
    </source>
</evidence>
<protein>
    <submittedName>
        <fullName evidence="2">Uncharacterized protein</fullName>
    </submittedName>
</protein>
<evidence type="ECO:0000313" key="2">
    <source>
        <dbReference type="EMBL" id="OMJ76478.1"/>
    </source>
</evidence>
<evidence type="ECO:0000313" key="3">
    <source>
        <dbReference type="Proteomes" id="UP000187209"/>
    </source>
</evidence>
<dbReference type="Proteomes" id="UP000187209">
    <property type="component" value="Unassembled WGS sequence"/>
</dbReference>
<reference evidence="2 3" key="1">
    <citation type="submission" date="2016-11" db="EMBL/GenBank/DDBJ databases">
        <title>The macronuclear genome of Stentor coeruleus: a giant cell with tiny introns.</title>
        <authorList>
            <person name="Slabodnick M."/>
            <person name="Ruby J.G."/>
            <person name="Reiff S.B."/>
            <person name="Swart E.C."/>
            <person name="Gosai S."/>
            <person name="Prabakaran S."/>
            <person name="Witkowska E."/>
            <person name="Larue G.E."/>
            <person name="Fisher S."/>
            <person name="Freeman R.M."/>
            <person name="Gunawardena J."/>
            <person name="Chu W."/>
            <person name="Stover N.A."/>
            <person name="Gregory B.D."/>
            <person name="Nowacki M."/>
            <person name="Derisi J."/>
            <person name="Roy S.W."/>
            <person name="Marshall W.F."/>
            <person name="Sood P."/>
        </authorList>
    </citation>
    <scope>NUCLEOTIDE SEQUENCE [LARGE SCALE GENOMIC DNA]</scope>
    <source>
        <strain evidence="2">WM001</strain>
    </source>
</reference>
<keyword evidence="3" id="KW-1185">Reference proteome</keyword>
<dbReference type="AlphaFoldDB" id="A0A1R2BI98"/>
<accession>A0A1R2BI98</accession>
<sequence length="293" mass="34620">MAGIIEKVESEKHMKKYSVYSEPISFSRSMKRNKTNSGKKLIDNFQRSSLENEVKVENCNFQTKGQSRHVRVATYSETYAFLDKAKYFTMKLAHLISSRPVNSEIFNIYSKIYFEFADSFPEFKDFLLSMRKGLVVSAIREKNFENFEFKDKLESNQTELKELFNKERQEKFVLVTKLNNLTEEYTKIKQECETLKIKVEGYEKAWLNNPIKYIEAENLVQKMLKQCEIIEKQKNIINELKSSELKLKKILEQLEMYGVDITNFTFKRENTILNPLCVKSYNRSRTLITSQKA</sequence>
<proteinExistence type="predicted"/>
<gene>
    <name evidence="2" type="ORF">SteCoe_24144</name>
</gene>
<name>A0A1R2BI98_9CILI</name>
<organism evidence="2 3">
    <name type="scientific">Stentor coeruleus</name>
    <dbReference type="NCBI Taxonomy" id="5963"/>
    <lineage>
        <taxon>Eukaryota</taxon>
        <taxon>Sar</taxon>
        <taxon>Alveolata</taxon>
        <taxon>Ciliophora</taxon>
        <taxon>Postciliodesmatophora</taxon>
        <taxon>Heterotrichea</taxon>
        <taxon>Heterotrichida</taxon>
        <taxon>Stentoridae</taxon>
        <taxon>Stentor</taxon>
    </lineage>
</organism>
<feature type="coiled-coil region" evidence="1">
    <location>
        <begin position="150"/>
        <end position="233"/>
    </location>
</feature>
<dbReference type="EMBL" id="MPUH01000629">
    <property type="protein sequence ID" value="OMJ76478.1"/>
    <property type="molecule type" value="Genomic_DNA"/>
</dbReference>
<comment type="caution">
    <text evidence="2">The sequence shown here is derived from an EMBL/GenBank/DDBJ whole genome shotgun (WGS) entry which is preliminary data.</text>
</comment>
<keyword evidence="1" id="KW-0175">Coiled coil</keyword>